<keyword evidence="17" id="KW-1015">Disulfide bond</keyword>
<evidence type="ECO:0000256" key="11">
    <source>
        <dbReference type="ARBA" id="ARBA00022692"/>
    </source>
</evidence>
<sequence length="268" mass="30457">MKKSKIWIRACVCILLCATFAACSRGTGSQRIDDDDRISLLKQNIPKDYKIPVRFIPKDMSGMCWIELNTFHLEESLKALADMFGNVSSNRNNISVFVQMLQDVRYRIGTNMEAMMQDFECHYIREEWQTEHFFNFVRDFLSAASFKTKSAECDSPPCATAGATRRSTEGPLTTTPAKAAECVPAPDCQTRVEQQYLPEEAQKGLLSLFLVSVAANICLLIWMVRGRRRRSRERNADSGDVFIAVEDDRASSDQRLSEKNRLNTMKAI</sequence>
<comment type="caution">
    <text evidence="27">The sequence shown here is derived from an EMBL/GenBank/DDBJ whole genome shotgun (WGS) entry which is preliminary data.</text>
</comment>
<keyword evidence="10" id="KW-0964">Secreted</keyword>
<evidence type="ECO:0000256" key="18">
    <source>
        <dbReference type="ARBA" id="ARBA00023180"/>
    </source>
</evidence>
<keyword evidence="19" id="KW-0206">Cytoskeleton</keyword>
<evidence type="ECO:0000256" key="2">
    <source>
        <dbReference type="ARBA" id="ARBA00004251"/>
    </source>
</evidence>
<evidence type="ECO:0000256" key="8">
    <source>
        <dbReference type="ARBA" id="ARBA00022475"/>
    </source>
</evidence>
<evidence type="ECO:0000256" key="25">
    <source>
        <dbReference type="SAM" id="Phobius"/>
    </source>
</evidence>
<dbReference type="Gene3D" id="1.20.1250.10">
    <property type="match status" value="1"/>
</dbReference>
<evidence type="ECO:0000256" key="16">
    <source>
        <dbReference type="ARBA" id="ARBA00023136"/>
    </source>
</evidence>
<keyword evidence="8" id="KW-1003">Cell membrane</keyword>
<keyword evidence="15" id="KW-0339">Growth factor</keyword>
<evidence type="ECO:0000256" key="7">
    <source>
        <dbReference type="ARBA" id="ARBA00017304"/>
    </source>
</evidence>
<dbReference type="OrthoDB" id="8445223at2759"/>
<evidence type="ECO:0000256" key="13">
    <source>
        <dbReference type="ARBA" id="ARBA00022889"/>
    </source>
</evidence>
<dbReference type="AlphaFoldDB" id="A0A9Q1CUL7"/>
<evidence type="ECO:0000256" key="1">
    <source>
        <dbReference type="ARBA" id="ARBA00004245"/>
    </source>
</evidence>
<comment type="similarity">
    <text evidence="6">Belongs to the SCF family.</text>
</comment>
<dbReference type="PROSITE" id="PS51257">
    <property type="entry name" value="PROKAR_LIPOPROTEIN"/>
    <property type="match status" value="1"/>
</dbReference>
<dbReference type="InterPro" id="IPR003452">
    <property type="entry name" value="SCF"/>
</dbReference>
<proteinExistence type="inferred from homology"/>
<dbReference type="GO" id="GO:0005856">
    <property type="term" value="C:cytoskeleton"/>
    <property type="evidence" value="ECO:0007669"/>
    <property type="project" value="UniProtKB-SubCell"/>
</dbReference>
<evidence type="ECO:0000256" key="26">
    <source>
        <dbReference type="SAM" id="SignalP"/>
    </source>
</evidence>
<keyword evidence="9" id="KW-0963">Cytoplasm</keyword>
<dbReference type="Pfam" id="PF02404">
    <property type="entry name" value="SCF"/>
    <property type="match status" value="1"/>
</dbReference>
<dbReference type="GO" id="GO:0005173">
    <property type="term" value="F:stem cell factor receptor binding"/>
    <property type="evidence" value="ECO:0007669"/>
    <property type="project" value="InterPro"/>
</dbReference>
<evidence type="ECO:0000256" key="23">
    <source>
        <dbReference type="ARBA" id="ARBA00033123"/>
    </source>
</evidence>
<evidence type="ECO:0000256" key="20">
    <source>
        <dbReference type="ARBA" id="ARBA00023273"/>
    </source>
</evidence>
<evidence type="ECO:0000256" key="14">
    <source>
        <dbReference type="ARBA" id="ARBA00022989"/>
    </source>
</evidence>
<dbReference type="GO" id="GO:0007155">
    <property type="term" value="P:cell adhesion"/>
    <property type="evidence" value="ECO:0007669"/>
    <property type="project" value="UniProtKB-KW"/>
</dbReference>
<evidence type="ECO:0000256" key="15">
    <source>
        <dbReference type="ARBA" id="ARBA00023030"/>
    </source>
</evidence>
<evidence type="ECO:0000256" key="10">
    <source>
        <dbReference type="ARBA" id="ARBA00022525"/>
    </source>
</evidence>
<dbReference type="Proteomes" id="UP001152803">
    <property type="component" value="Unassembled WGS sequence"/>
</dbReference>
<organism evidence="27 28">
    <name type="scientific">Conger conger</name>
    <name type="common">Conger eel</name>
    <name type="synonym">Muraena conger</name>
    <dbReference type="NCBI Taxonomy" id="82655"/>
    <lineage>
        <taxon>Eukaryota</taxon>
        <taxon>Metazoa</taxon>
        <taxon>Chordata</taxon>
        <taxon>Craniata</taxon>
        <taxon>Vertebrata</taxon>
        <taxon>Euteleostomi</taxon>
        <taxon>Actinopterygii</taxon>
        <taxon>Neopterygii</taxon>
        <taxon>Teleostei</taxon>
        <taxon>Anguilliformes</taxon>
        <taxon>Congridae</taxon>
        <taxon>Conger</taxon>
    </lineage>
</organism>
<gene>
    <name evidence="27" type="ORF">COCON_G00230610</name>
</gene>
<feature type="signal peptide" evidence="26">
    <location>
        <begin position="1"/>
        <end position="23"/>
    </location>
</feature>
<dbReference type="GO" id="GO:0005125">
    <property type="term" value="F:cytokine activity"/>
    <property type="evidence" value="ECO:0007669"/>
    <property type="project" value="TreeGrafter"/>
</dbReference>
<evidence type="ECO:0000256" key="22">
    <source>
        <dbReference type="ARBA" id="ARBA00032898"/>
    </source>
</evidence>
<dbReference type="GO" id="GO:0030027">
    <property type="term" value="C:lamellipodium"/>
    <property type="evidence" value="ECO:0007669"/>
    <property type="project" value="UniProtKB-SubCell"/>
</dbReference>
<dbReference type="GO" id="GO:0005886">
    <property type="term" value="C:plasma membrane"/>
    <property type="evidence" value="ECO:0007669"/>
    <property type="project" value="UniProtKB-SubCell"/>
</dbReference>
<evidence type="ECO:0000256" key="6">
    <source>
        <dbReference type="ARBA" id="ARBA00010419"/>
    </source>
</evidence>
<keyword evidence="18" id="KW-0325">Glycoprotein</keyword>
<evidence type="ECO:0000256" key="4">
    <source>
        <dbReference type="ARBA" id="ARBA00004510"/>
    </source>
</evidence>
<feature type="chain" id="PRO_5040110511" description="Kit ligand" evidence="26">
    <location>
        <begin position="24"/>
        <end position="268"/>
    </location>
</feature>
<evidence type="ECO:0000256" key="21">
    <source>
        <dbReference type="ARBA" id="ARBA00030364"/>
    </source>
</evidence>
<feature type="transmembrane region" description="Helical" evidence="25">
    <location>
        <begin position="204"/>
        <end position="224"/>
    </location>
</feature>
<dbReference type="SUPFAM" id="SSF47266">
    <property type="entry name" value="4-helical cytokines"/>
    <property type="match status" value="1"/>
</dbReference>
<keyword evidence="20" id="KW-0966">Cell projection</keyword>
<evidence type="ECO:0000256" key="5">
    <source>
        <dbReference type="ARBA" id="ARBA00004613"/>
    </source>
</evidence>
<evidence type="ECO:0000313" key="27">
    <source>
        <dbReference type="EMBL" id="KAJ8249845.1"/>
    </source>
</evidence>
<dbReference type="GO" id="GO:0008083">
    <property type="term" value="F:growth factor activity"/>
    <property type="evidence" value="ECO:0007669"/>
    <property type="project" value="UniProtKB-KW"/>
</dbReference>
<comment type="subcellular location">
    <subcellularLocation>
        <location evidence="2">Cell membrane</location>
        <topology evidence="2">Single-pass type I membrane protein</topology>
    </subcellularLocation>
    <subcellularLocation>
        <location evidence="3">Cell projection</location>
        <location evidence="3">Filopodium</location>
    </subcellularLocation>
    <subcellularLocation>
        <location evidence="4">Cell projection</location>
        <location evidence="4">Lamellipodium</location>
    </subcellularLocation>
    <subcellularLocation>
        <location evidence="1">Cytoplasm</location>
        <location evidence="1">Cytoskeleton</location>
    </subcellularLocation>
    <subcellularLocation>
        <location evidence="5">Secreted</location>
    </subcellularLocation>
</comment>
<accession>A0A9Q1CUL7</accession>
<dbReference type="InterPro" id="IPR009079">
    <property type="entry name" value="4_helix_cytokine-like_core"/>
</dbReference>
<dbReference type="GO" id="GO:0005576">
    <property type="term" value="C:extracellular region"/>
    <property type="evidence" value="ECO:0007669"/>
    <property type="project" value="UniProtKB-SubCell"/>
</dbReference>
<protein>
    <recommendedName>
        <fullName evidence="7">Kit ligand</fullName>
    </recommendedName>
    <alternativeName>
        <fullName evidence="21">Mast cell growth factor</fullName>
    </alternativeName>
    <alternativeName>
        <fullName evidence="23">Stem cell factor</fullName>
    </alternativeName>
    <alternativeName>
        <fullName evidence="22">c-Kit ligand</fullName>
    </alternativeName>
</protein>
<keyword evidence="11 25" id="KW-0812">Transmembrane</keyword>
<dbReference type="PANTHER" id="PTHR11574">
    <property type="entry name" value="KIT LIGAND"/>
    <property type="match status" value="1"/>
</dbReference>
<evidence type="ECO:0000256" key="17">
    <source>
        <dbReference type="ARBA" id="ARBA00023157"/>
    </source>
</evidence>
<evidence type="ECO:0000256" key="9">
    <source>
        <dbReference type="ARBA" id="ARBA00022490"/>
    </source>
</evidence>
<evidence type="ECO:0000256" key="12">
    <source>
        <dbReference type="ARBA" id="ARBA00022729"/>
    </source>
</evidence>
<dbReference type="PANTHER" id="PTHR11574:SF0">
    <property type="entry name" value="KIT LIGAND"/>
    <property type="match status" value="1"/>
</dbReference>
<evidence type="ECO:0000256" key="24">
    <source>
        <dbReference type="SAM" id="MobiDB-lite"/>
    </source>
</evidence>
<feature type="region of interest" description="Disordered" evidence="24">
    <location>
        <begin position="157"/>
        <end position="176"/>
    </location>
</feature>
<evidence type="ECO:0000313" key="28">
    <source>
        <dbReference type="Proteomes" id="UP001152803"/>
    </source>
</evidence>
<keyword evidence="12 26" id="KW-0732">Signal</keyword>
<keyword evidence="16 25" id="KW-0472">Membrane</keyword>
<dbReference type="GO" id="GO:0030175">
    <property type="term" value="C:filopodium"/>
    <property type="evidence" value="ECO:0007669"/>
    <property type="project" value="UniProtKB-SubCell"/>
</dbReference>
<evidence type="ECO:0000256" key="19">
    <source>
        <dbReference type="ARBA" id="ARBA00023212"/>
    </source>
</evidence>
<dbReference type="EMBL" id="JAFJMO010000019">
    <property type="protein sequence ID" value="KAJ8249845.1"/>
    <property type="molecule type" value="Genomic_DNA"/>
</dbReference>
<keyword evidence="14 25" id="KW-1133">Transmembrane helix</keyword>
<reference evidence="27" key="1">
    <citation type="journal article" date="2023" name="Science">
        <title>Genome structures resolve the early diversification of teleost fishes.</title>
        <authorList>
            <person name="Parey E."/>
            <person name="Louis A."/>
            <person name="Montfort J."/>
            <person name="Bouchez O."/>
            <person name="Roques C."/>
            <person name="Iampietro C."/>
            <person name="Lluch J."/>
            <person name="Castinel A."/>
            <person name="Donnadieu C."/>
            <person name="Desvignes T."/>
            <person name="Floi Bucao C."/>
            <person name="Jouanno E."/>
            <person name="Wen M."/>
            <person name="Mejri S."/>
            <person name="Dirks R."/>
            <person name="Jansen H."/>
            <person name="Henkel C."/>
            <person name="Chen W.J."/>
            <person name="Zahm M."/>
            <person name="Cabau C."/>
            <person name="Klopp C."/>
            <person name="Thompson A.W."/>
            <person name="Robinson-Rechavi M."/>
            <person name="Braasch I."/>
            <person name="Lecointre G."/>
            <person name="Bobe J."/>
            <person name="Postlethwait J.H."/>
            <person name="Berthelot C."/>
            <person name="Roest Crollius H."/>
            <person name="Guiguen Y."/>
        </authorList>
    </citation>
    <scope>NUCLEOTIDE SEQUENCE</scope>
    <source>
        <strain evidence="27">Concon-B</strain>
    </source>
</reference>
<keyword evidence="28" id="KW-1185">Reference proteome</keyword>
<evidence type="ECO:0000256" key="3">
    <source>
        <dbReference type="ARBA" id="ARBA00004486"/>
    </source>
</evidence>
<name>A0A9Q1CUL7_CONCO</name>
<dbReference type="GO" id="GO:0008284">
    <property type="term" value="P:positive regulation of cell population proliferation"/>
    <property type="evidence" value="ECO:0007669"/>
    <property type="project" value="TreeGrafter"/>
</dbReference>
<keyword evidence="13" id="KW-0130">Cell adhesion</keyword>